<evidence type="ECO:0000313" key="6">
    <source>
        <dbReference type="EMBL" id="PLP98308.1"/>
    </source>
</evidence>
<dbReference type="PANTHER" id="PTHR30546:SF23">
    <property type="entry name" value="FLAVOPROTEIN-LIKE PROTEIN YCP4-RELATED"/>
    <property type="match status" value="1"/>
</dbReference>
<dbReference type="RefSeq" id="WP_101683698.1">
    <property type="nucleotide sequence ID" value="NZ_PJRP01000012.1"/>
</dbReference>
<keyword evidence="3" id="KW-0288">FMN</keyword>
<dbReference type="PROSITE" id="PS00201">
    <property type="entry name" value="FLAVODOXIN"/>
    <property type="match status" value="1"/>
</dbReference>
<dbReference type="OrthoDB" id="9801479at2"/>
<dbReference type="AlphaFoldDB" id="A0A2N5C7W0"/>
<comment type="cofactor">
    <cofactor evidence="1">
        <name>FMN</name>
        <dbReference type="ChEBI" id="CHEBI:58210"/>
    </cofactor>
</comment>
<dbReference type="SUPFAM" id="SSF52218">
    <property type="entry name" value="Flavoproteins"/>
    <property type="match status" value="1"/>
</dbReference>
<dbReference type="Pfam" id="PF03358">
    <property type="entry name" value="FMN_red"/>
    <property type="match status" value="1"/>
</dbReference>
<dbReference type="PROSITE" id="PS50902">
    <property type="entry name" value="FLAVODOXIN_LIKE"/>
    <property type="match status" value="1"/>
</dbReference>
<accession>A0A2N5C7W0</accession>
<dbReference type="GO" id="GO:0003955">
    <property type="term" value="F:NAD(P)H dehydrogenase (quinone) activity"/>
    <property type="evidence" value="ECO:0007669"/>
    <property type="project" value="TreeGrafter"/>
</dbReference>
<dbReference type="GO" id="GO:0009055">
    <property type="term" value="F:electron transfer activity"/>
    <property type="evidence" value="ECO:0007669"/>
    <property type="project" value="InterPro"/>
</dbReference>
<evidence type="ECO:0000259" key="5">
    <source>
        <dbReference type="PROSITE" id="PS50902"/>
    </source>
</evidence>
<gene>
    <name evidence="6" type="ORF">CYJ10_22670</name>
</gene>
<dbReference type="GO" id="GO:0010181">
    <property type="term" value="F:FMN binding"/>
    <property type="evidence" value="ECO:0007669"/>
    <property type="project" value="InterPro"/>
</dbReference>
<evidence type="ECO:0000313" key="7">
    <source>
        <dbReference type="Proteomes" id="UP000234341"/>
    </source>
</evidence>
<dbReference type="Proteomes" id="UP000234341">
    <property type="component" value="Unassembled WGS sequence"/>
</dbReference>
<reference evidence="6 7" key="1">
    <citation type="submission" date="2017-12" db="EMBL/GenBank/DDBJ databases">
        <title>Genome sequence of the active heterotrophic nitrifier-denitrifier, Cupriavidus pauculus UM1.</title>
        <authorList>
            <person name="Putonti C."/>
            <person name="Castignetti D."/>
        </authorList>
    </citation>
    <scope>NUCLEOTIDE SEQUENCE [LARGE SCALE GENOMIC DNA]</scope>
    <source>
        <strain evidence="6 7">UM1</strain>
    </source>
</reference>
<dbReference type="InterPro" id="IPR001226">
    <property type="entry name" value="Flavodoxin_CS"/>
</dbReference>
<dbReference type="EMBL" id="PJRP01000012">
    <property type="protein sequence ID" value="PLP98308.1"/>
    <property type="molecule type" value="Genomic_DNA"/>
</dbReference>
<dbReference type="InterPro" id="IPR008254">
    <property type="entry name" value="Flavodoxin/NO_synth"/>
</dbReference>
<evidence type="ECO:0000256" key="1">
    <source>
        <dbReference type="ARBA" id="ARBA00001917"/>
    </source>
</evidence>
<comment type="caution">
    <text evidence="6">The sequence shown here is derived from an EMBL/GenBank/DDBJ whole genome shotgun (WGS) entry which is preliminary data.</text>
</comment>
<keyword evidence="2" id="KW-0285">Flavoprotein</keyword>
<feature type="domain" description="Flavodoxin-like" evidence="5">
    <location>
        <begin position="7"/>
        <end position="185"/>
    </location>
</feature>
<organism evidence="6 7">
    <name type="scientific">Cupriavidus pauculus</name>
    <dbReference type="NCBI Taxonomy" id="82633"/>
    <lineage>
        <taxon>Bacteria</taxon>
        <taxon>Pseudomonadati</taxon>
        <taxon>Pseudomonadota</taxon>
        <taxon>Betaproteobacteria</taxon>
        <taxon>Burkholderiales</taxon>
        <taxon>Burkholderiaceae</taxon>
        <taxon>Cupriavidus</taxon>
    </lineage>
</organism>
<dbReference type="InterPro" id="IPR005025">
    <property type="entry name" value="FMN_Rdtase-like_dom"/>
</dbReference>
<evidence type="ECO:0000256" key="3">
    <source>
        <dbReference type="ARBA" id="ARBA00022643"/>
    </source>
</evidence>
<protein>
    <recommendedName>
        <fullName evidence="4">Flavoprotein WrbA</fullName>
    </recommendedName>
</protein>
<evidence type="ECO:0000256" key="4">
    <source>
        <dbReference type="ARBA" id="ARBA00029652"/>
    </source>
</evidence>
<dbReference type="Gene3D" id="3.40.50.360">
    <property type="match status" value="1"/>
</dbReference>
<dbReference type="GO" id="GO:0016020">
    <property type="term" value="C:membrane"/>
    <property type="evidence" value="ECO:0007669"/>
    <property type="project" value="TreeGrafter"/>
</dbReference>
<dbReference type="PANTHER" id="PTHR30546">
    <property type="entry name" value="FLAVODOXIN-RELATED PROTEIN WRBA-RELATED"/>
    <property type="match status" value="1"/>
</dbReference>
<dbReference type="InterPro" id="IPR029039">
    <property type="entry name" value="Flavoprotein-like_sf"/>
</dbReference>
<evidence type="ECO:0000256" key="2">
    <source>
        <dbReference type="ARBA" id="ARBA00022630"/>
    </source>
</evidence>
<name>A0A2N5C7W0_9BURK</name>
<proteinExistence type="predicted"/>
<sequence length="225" mass="23653">MTTPTQVAIVYHSGYGHTAKQAEAVARGAARTAGTTALLISVDEIDQYWDKLEQVDAIIFGAPTYMGSASGQFKMFMDATSRNVFAKGFRWANKVAAGFTNAASRSGDKLVTLQQMAIFAAQHQMHWVNLGLATGHNTSTSIEDTLNRHGFFIGAAAQSDADVSAEMGPPSADLRTAEHLGARVAQVARELKAGRAALAALDAELNAELAVGQTAANSVDLKAAA</sequence>